<feature type="binding site" evidence="4">
    <location>
        <begin position="812"/>
        <end position="819"/>
    </location>
    <ligand>
        <name>ATP</name>
        <dbReference type="ChEBI" id="CHEBI:30616"/>
    </ligand>
</feature>
<feature type="compositionally biased region" description="Low complexity" evidence="5">
    <location>
        <begin position="305"/>
        <end position="321"/>
    </location>
</feature>
<dbReference type="InterPro" id="IPR050206">
    <property type="entry name" value="FtsK/SpoIIIE/SftA"/>
</dbReference>
<feature type="compositionally biased region" description="Low complexity" evidence="5">
    <location>
        <begin position="908"/>
        <end position="919"/>
    </location>
</feature>
<evidence type="ECO:0000256" key="2">
    <source>
        <dbReference type="ARBA" id="ARBA00022741"/>
    </source>
</evidence>
<feature type="compositionally biased region" description="Low complexity" evidence="5">
    <location>
        <begin position="433"/>
        <end position="442"/>
    </location>
</feature>
<feature type="compositionally biased region" description="Basic and acidic residues" evidence="5">
    <location>
        <begin position="414"/>
        <end position="432"/>
    </location>
</feature>
<protein>
    <submittedName>
        <fullName evidence="8">FtsK/SpoIIIE domain-containing protein</fullName>
    </submittedName>
</protein>
<evidence type="ECO:0000256" key="4">
    <source>
        <dbReference type="PROSITE-ProRule" id="PRU00289"/>
    </source>
</evidence>
<dbReference type="SUPFAM" id="SSF52540">
    <property type="entry name" value="P-loop containing nucleoside triphosphate hydrolases"/>
    <property type="match status" value="1"/>
</dbReference>
<feature type="region of interest" description="Disordered" evidence="5">
    <location>
        <begin position="383"/>
        <end position="449"/>
    </location>
</feature>
<dbReference type="InterPro" id="IPR008984">
    <property type="entry name" value="SMAD_FHA_dom_sf"/>
</dbReference>
<feature type="domain" description="FHA" evidence="6">
    <location>
        <begin position="124"/>
        <end position="175"/>
    </location>
</feature>
<dbReference type="PANTHER" id="PTHR22683:SF1">
    <property type="entry name" value="TYPE VII SECRETION SYSTEM PROTEIN ESSC"/>
    <property type="match status" value="1"/>
</dbReference>
<dbReference type="Pfam" id="PF01580">
    <property type="entry name" value="FtsK_SpoIIIE"/>
    <property type="match status" value="1"/>
</dbReference>
<keyword evidence="3 4" id="KW-0067">ATP-binding</keyword>
<dbReference type="SMART" id="SM00240">
    <property type="entry name" value="FHA"/>
    <property type="match status" value="1"/>
</dbReference>
<dbReference type="EMBL" id="JABXJJ020000033">
    <property type="protein sequence ID" value="MDI5972551.1"/>
    <property type="molecule type" value="Genomic_DNA"/>
</dbReference>
<dbReference type="RefSeq" id="WP_282698980.1">
    <property type="nucleotide sequence ID" value="NZ_JABXJJ020000033.1"/>
</dbReference>
<dbReference type="InterPro" id="IPR000253">
    <property type="entry name" value="FHA_dom"/>
</dbReference>
<dbReference type="PANTHER" id="PTHR22683">
    <property type="entry name" value="SPORULATION PROTEIN RELATED"/>
    <property type="match status" value="1"/>
</dbReference>
<name>A0AA90JZZ1_9ACTN</name>
<feature type="region of interest" description="Disordered" evidence="5">
    <location>
        <begin position="301"/>
        <end position="345"/>
    </location>
</feature>
<comment type="caution">
    <text evidence="8">The sequence shown here is derived from an EMBL/GenBank/DDBJ whole genome shotgun (WGS) entry which is preliminary data.</text>
</comment>
<feature type="domain" description="FtsK" evidence="7">
    <location>
        <begin position="794"/>
        <end position="1023"/>
    </location>
</feature>
<proteinExistence type="predicted"/>
<feature type="region of interest" description="Disordered" evidence="5">
    <location>
        <begin position="908"/>
        <end position="937"/>
    </location>
</feature>
<evidence type="ECO:0000256" key="1">
    <source>
        <dbReference type="ARBA" id="ARBA00022553"/>
    </source>
</evidence>
<evidence type="ECO:0000259" key="7">
    <source>
        <dbReference type="PROSITE" id="PS50901"/>
    </source>
</evidence>
<dbReference type="GO" id="GO:0005524">
    <property type="term" value="F:ATP binding"/>
    <property type="evidence" value="ECO:0007669"/>
    <property type="project" value="UniProtKB-UniRule"/>
</dbReference>
<accession>A0AA90JZZ1</accession>
<gene>
    <name evidence="8" type="ORF">POF50_024965</name>
</gene>
<keyword evidence="1" id="KW-0597">Phosphoprotein</keyword>
<dbReference type="PROSITE" id="PS50006">
    <property type="entry name" value="FHA_DOMAIN"/>
    <property type="match status" value="1"/>
</dbReference>
<evidence type="ECO:0000259" key="6">
    <source>
        <dbReference type="PROSITE" id="PS50006"/>
    </source>
</evidence>
<dbReference type="SUPFAM" id="SSF49879">
    <property type="entry name" value="SMAD/FHA domain"/>
    <property type="match status" value="1"/>
</dbReference>
<evidence type="ECO:0000256" key="3">
    <source>
        <dbReference type="ARBA" id="ARBA00022840"/>
    </source>
</evidence>
<reference evidence="8" key="1">
    <citation type="submission" date="2023-05" db="EMBL/GenBank/DDBJ databases">
        <title>Streptantibioticus silvisoli sp. nov., acidotolerant actinomycetes 1 from pine litter.</title>
        <authorList>
            <person name="Swiecimska M."/>
            <person name="Golinska P."/>
            <person name="Sangal V."/>
            <person name="Wachnowicz B."/>
            <person name="Goodfellow M."/>
        </authorList>
    </citation>
    <scope>NUCLEOTIDE SEQUENCE</scope>
    <source>
        <strain evidence="8">SL13</strain>
    </source>
</reference>
<evidence type="ECO:0000256" key="5">
    <source>
        <dbReference type="SAM" id="MobiDB-lite"/>
    </source>
</evidence>
<dbReference type="PROSITE" id="PS50901">
    <property type="entry name" value="FTSK"/>
    <property type="match status" value="1"/>
</dbReference>
<dbReference type="InterPro" id="IPR027417">
    <property type="entry name" value="P-loop_NTPase"/>
</dbReference>
<keyword evidence="2 4" id="KW-0547">Nucleotide-binding</keyword>
<dbReference type="Gene3D" id="3.40.50.300">
    <property type="entry name" value="P-loop containing nucleotide triphosphate hydrolases"/>
    <property type="match status" value="2"/>
</dbReference>
<sequence length="1114" mass="110781">MQIRLTVLGPRGTRACDVLVTAPTGTALGAVAGALATSVGAGQPGRSPGPAVTLYAGADRLAPETVLGVPPLVEGAVLALRAPDGEGPGGLPPADPHALPGAVRLHVTGGPDAGGVHLLQGGPVRVGRSADADVPLDDPDVSRLHCAVTVDPDGRHAQVADLGSTNGTSLDGRPIGPAPVPFPPGALLRIGESTLILEPAWANGTGGTDGAGGGTADGTDAGGAFWDGAFGGGAYAGGGGSAGGAFAGGGSGAGAVDAGSMDAGAVGAGSGGAGSMGAGSMGAGASGAGASGAMDAGAMNTRGMNATRSGAGATNATGARADASHPSPRHSGTPTPASGTPLPRPVIVADAEGHLRVTLSREGGPAPAGPAAGAEQVVPQPRAPWSDQLTAPGQQAPGGPGRTHDAVPPPPAGDGERLDADRAWPTARDRSPAARPAGPADAAGDETVAGRTAGRAIGAWARRIAQARPGARVGVERAGSERAAAEAAALRHRLPDPAAVLVTALGPGPRLWERGPRHPDAFTVRLGTADLAAGDGVLPSVPVAVDLRRTGSLALSGPRPRLSGLARAVVAQLCALHSPGTLEVVLVAADRSRPADARAQEWAWLNWLPHLRPAHGQDCRLLVAFDRDQAEARIGELLRRLDETAAPATRTLVVVDGDPGSAGLRESLERLAQAGPGAGVHLLCLAGPDERPAAACGAHARLDGDVATALALDPDGPADAVVDAVSAAWAERFGRALAPLREADGGGRRSRGALPETARLLDALDLALATPAKVTARWSAESAGPVAVLGTGADGPVAVDLSIEGPHLLVGGAAGSGKTELLRSVAAAMASAAAPRDLVMLLVDGAADRGEGLRICTDLPHVRGHLAASDPVRMREFAQALTAELKRREEVLGGTTFDAWHAGRRAGRAAAEPGAAVPGRDGDRPAPDPGAVGTLDRPEAGLPRLVVVVDDFDALTAPALGAPGRPAAGSVVRAVEAVARAGVALGVHLVAATGRPERTAGSDADGLARLRIALRTEDPESAALLVHVEDAAGLDEGLPGRGYLRRPGGAVTAFQAARVSGRIPRTATLRPTVVALEWDRMGDPPARRPLRELGNGPTDLALLASALQRAADTP</sequence>
<dbReference type="AlphaFoldDB" id="A0AA90JZZ1"/>
<dbReference type="Pfam" id="PF00498">
    <property type="entry name" value="FHA"/>
    <property type="match status" value="1"/>
</dbReference>
<dbReference type="InterPro" id="IPR002543">
    <property type="entry name" value="FtsK_dom"/>
</dbReference>
<dbReference type="GO" id="GO:0003677">
    <property type="term" value="F:DNA binding"/>
    <property type="evidence" value="ECO:0007669"/>
    <property type="project" value="InterPro"/>
</dbReference>
<dbReference type="Gene3D" id="2.60.200.20">
    <property type="match status" value="1"/>
</dbReference>
<dbReference type="CDD" id="cd00060">
    <property type="entry name" value="FHA"/>
    <property type="match status" value="1"/>
</dbReference>
<evidence type="ECO:0000313" key="8">
    <source>
        <dbReference type="EMBL" id="MDI5972551.1"/>
    </source>
</evidence>
<organism evidence="8">
    <name type="scientific">Streptantibioticus silvisoli</name>
    <dbReference type="NCBI Taxonomy" id="2705255"/>
    <lineage>
        <taxon>Bacteria</taxon>
        <taxon>Bacillati</taxon>
        <taxon>Actinomycetota</taxon>
        <taxon>Actinomycetes</taxon>
        <taxon>Kitasatosporales</taxon>
        <taxon>Streptomycetaceae</taxon>
        <taxon>Streptantibioticus</taxon>
    </lineage>
</organism>